<dbReference type="RefSeq" id="WP_074648214.1">
    <property type="nucleotide sequence ID" value="NZ_CP048429.1"/>
</dbReference>
<dbReference type="Proteomes" id="UP000182783">
    <property type="component" value="Unassembled WGS sequence"/>
</dbReference>
<feature type="coiled-coil region" evidence="1">
    <location>
        <begin position="1903"/>
        <end position="1937"/>
    </location>
</feature>
<protein>
    <submittedName>
        <fullName evidence="3">Chaperone of endosialidase</fullName>
    </submittedName>
</protein>
<evidence type="ECO:0000259" key="2">
    <source>
        <dbReference type="PROSITE" id="PS51688"/>
    </source>
</evidence>
<dbReference type="EMBL" id="FNGM01000006">
    <property type="protein sequence ID" value="SDL88120.1"/>
    <property type="molecule type" value="Genomic_DNA"/>
</dbReference>
<accession>A0A1G9NNZ8</accession>
<dbReference type="PROSITE" id="PS51688">
    <property type="entry name" value="ICA"/>
    <property type="match status" value="1"/>
</dbReference>
<evidence type="ECO:0000256" key="1">
    <source>
        <dbReference type="SAM" id="Coils"/>
    </source>
</evidence>
<keyword evidence="1" id="KW-0175">Coiled coil</keyword>
<name>A0A1G9NNZ8_9BACL</name>
<organism evidence="3 4">
    <name type="scientific">Paenibacillus jilunlii</name>
    <dbReference type="NCBI Taxonomy" id="682956"/>
    <lineage>
        <taxon>Bacteria</taxon>
        <taxon>Bacillati</taxon>
        <taxon>Bacillota</taxon>
        <taxon>Bacilli</taxon>
        <taxon>Bacillales</taxon>
        <taxon>Paenibacillaceae</taxon>
        <taxon>Paenibacillus</taxon>
    </lineage>
</organism>
<sequence length="1937" mass="202861">MPKDMKRMNYFNGLLLKEEDLTLDQNYHKRARGLHNRYFHNWGVVTGLKVNPKELVKVEIDPGFALNRITDPDNNEETSQEILVSDTHPARVLDLSGYSTSDQIYISVSYKEELADADLLKGGGNKIHVWEKAEIKASSQKPKDVRKDILLGRVTLKHNQDGALSIDQIYDTDVDGTLLVTRAIGGETLKADKIIVGSKDDPDQPFLSNSVKEDGKEGNKLNVHAALTEFTGNLRTGAISSYGAMDVNGEFSVTAGSEQVFKVNDTGDVDMSGSVAVAGPFSAKSGIDVSGGMAILDVPQVMVGGNMVTLNKNASKENNSGFEIIRKDQPSAKLLWDEKSKGWMIGTDMKEGDAASGMFHVAYGAEWEQLHGGSLADSLHTHSQLHSADGKPALRTDKQGNVQIDQTLTVSGSLVSKQGGLEVFRGETLPNAKIAWNEATKSWQTGTANGDMTDIPDGKQWEELTGGTGNADALHTHRQFHNEDKSLLALEIGADGNVSIPHELMVGETLTVNKLIVREEEVVIKKVEQEVADSFLTVNKGENDAVLGSKGGLDVYRGIQNPNARMEWNEAERKWKIGLEGSMSDIPYGSKWDSLTNGSLADAAHKHSALSTPSGGTILSADDQGKVSASGSLEIGGTLKGKGNAELKADLNVGGSATIEGNLTVKGKTTYVDKVDMVVVSNRIELNKFEGNSSTLNQSSIDVYRGKLNPSARLVWSETDGRWKLGLGDELSNIAYGSNWDALTGGVSSDADGLHRHNSLSDSKGNTVIQATAKGDIEITNSAEVQGTLTVDNGADISGGLAVQGLLKVDGNLIVKGTTTTVEREDLVVTNNVIEINKFKGGTPPANESGIEVYRGESQPAARIIWNENERKWKVGIGSALENIASGSSWDKLTQMASADSLHIHSQIYNPQTDILALSASAEGDVDVHHDLSVGSNLTVAGNLEVRGTSASITTDELDIGSPWVTVNKDGDEVSSLSGGGLEIYRGLNQPAAKISWDETKDEWQLATPTEPAAMVVDTSGNVNVSGGLKAANASVLGAVTAASAAIAGTVTVGDGLEVLQGTETSAQIKWAKDRWKLGTAGKAVLSLTRSGKVGVGTDNPTEVLDVAGKAIFRTEAEIAGAATFSGKVTAHGEATFEEDAAFNKAIHAADLAVSKNAVVAGNVVAGGFEAPRGLDSSGQELPNARIFWNNVQKAWFYGDGVTLSEFGTGKGGQNKLYNALGDTIALFADSEGRVGIGTNTPLALMDVKIKGGLTAFSVTGAGNVGIGTYDPKSKLDVQGDTAVTGTLTAVNAVISKDLTVTGNLTVNGDTVTINAATLEVEDNIIRVNKYAPQATPVVKNAGLEVFRGGTALPAQLLWDETADEWQAGVPNALKAIEFKGHTHPEFAELSGAFTVDSGNIGIGTPSPAAKLDVNGNVAVSGKLTAVDAAASGTLTAKDAAVTGTLTAKDVAVNGTAAFKDAAVSGALTAKDAAVSGTLTAKDAAISGSLTLGQGIAVERGADPKAQILWDESTDTWQVGVAGSMKQLSYSGHTHPELTALTGVLKIASGNLGIGTATPTAKLDVNGNAIVSGKLTVVDTAISGTLTAKDASVSGSLTLSQGIEVGRGADPKAQILWNEALDEWQVGIAGSLKQLAYSGHTHQELADLTAVLKIASGNIGIGTSTPAAKLDVNGNAAVSGKLTVADAALSGTLTAKDAALTGVLTVKDATLSGTLTVLNAAVTAALTAKDAAVSNKLTVKDAVISGSLAVSQGIEVSRGTDKKARIAWDASNNVWQAGIEDNLQTLVCKDDVYDELIQVAGAVTVDSSSNVGIGKTPTDNYKLDVNGNLRATNFAQTSSRTFKENIASLPVKKALELLNRLKPVTFNYKAENAKKQNIGFIAEDVPQIFSTSDHKSVVLMDIIAVLTTVVQKQQKEAQDMRKQVNELQTQVTALAGA</sequence>
<dbReference type="Pfam" id="PF13884">
    <property type="entry name" value="Peptidase_S74"/>
    <property type="match status" value="1"/>
</dbReference>
<evidence type="ECO:0000313" key="4">
    <source>
        <dbReference type="Proteomes" id="UP000182783"/>
    </source>
</evidence>
<feature type="domain" description="Peptidase S74" evidence="2">
    <location>
        <begin position="1838"/>
        <end position="1931"/>
    </location>
</feature>
<reference evidence="3 4" key="1">
    <citation type="submission" date="2016-10" db="EMBL/GenBank/DDBJ databases">
        <authorList>
            <person name="de Groot N.N."/>
        </authorList>
    </citation>
    <scope>NUCLEOTIDE SEQUENCE [LARGE SCALE GENOMIC DNA]</scope>
    <source>
        <strain evidence="3 4">CGMCC 1.10239</strain>
    </source>
</reference>
<evidence type="ECO:0000313" key="3">
    <source>
        <dbReference type="EMBL" id="SDL88120.1"/>
    </source>
</evidence>
<dbReference type="InterPro" id="IPR030392">
    <property type="entry name" value="S74_ICA"/>
</dbReference>
<proteinExistence type="predicted"/>
<gene>
    <name evidence="3" type="ORF">SAMN05216191_106271</name>
</gene>